<proteinExistence type="inferred from homology"/>
<evidence type="ECO:0000256" key="1">
    <source>
        <dbReference type="ARBA" id="ARBA00004429"/>
    </source>
</evidence>
<keyword evidence="7 9" id="KW-1133">Transmembrane helix</keyword>
<dbReference type="GO" id="GO:0043190">
    <property type="term" value="C:ATP-binding cassette (ABC) transporter complex"/>
    <property type="evidence" value="ECO:0007669"/>
    <property type="project" value="InterPro"/>
</dbReference>
<evidence type="ECO:0000256" key="6">
    <source>
        <dbReference type="ARBA" id="ARBA00022692"/>
    </source>
</evidence>
<feature type="transmembrane region" description="Helical" evidence="9">
    <location>
        <begin position="211"/>
        <end position="231"/>
    </location>
</feature>
<feature type="domain" description="ABC transmembrane type-2" evidence="10">
    <location>
        <begin position="96"/>
        <end position="314"/>
    </location>
</feature>
<name>A0A2M8ZBV7_9FIRM</name>
<feature type="transmembrane region" description="Helical" evidence="9">
    <location>
        <begin position="94"/>
        <end position="116"/>
    </location>
</feature>
<keyword evidence="5" id="KW-0997">Cell inner membrane</keyword>
<evidence type="ECO:0000256" key="8">
    <source>
        <dbReference type="ARBA" id="ARBA00023136"/>
    </source>
</evidence>
<evidence type="ECO:0000313" key="11">
    <source>
        <dbReference type="EMBL" id="PJJ30939.1"/>
    </source>
</evidence>
<evidence type="ECO:0000313" key="12">
    <source>
        <dbReference type="Proteomes" id="UP000231092"/>
    </source>
</evidence>
<dbReference type="AlphaFoldDB" id="A0A2M8ZBV7"/>
<dbReference type="RefSeq" id="WP_242977054.1">
    <property type="nucleotide sequence ID" value="NZ_PGET01000001.1"/>
</dbReference>
<accession>A0A2M8ZBV7</accession>
<keyword evidence="3 9" id="KW-0813">Transport</keyword>
<dbReference type="Pfam" id="PF01061">
    <property type="entry name" value="ABC2_membrane"/>
    <property type="match status" value="1"/>
</dbReference>
<organism evidence="11 12">
    <name type="scientific">[Clostridium] celerecrescens 18A</name>
    <dbReference type="NCBI Taxonomy" id="1286362"/>
    <lineage>
        <taxon>Bacteria</taxon>
        <taxon>Bacillati</taxon>
        <taxon>Bacillota</taxon>
        <taxon>Clostridia</taxon>
        <taxon>Lachnospirales</taxon>
        <taxon>Lachnospiraceae</taxon>
        <taxon>Lacrimispora</taxon>
    </lineage>
</organism>
<dbReference type="InterPro" id="IPR013525">
    <property type="entry name" value="ABC2_TM"/>
</dbReference>
<feature type="transmembrane region" description="Helical" evidence="9">
    <location>
        <begin position="236"/>
        <end position="255"/>
    </location>
</feature>
<dbReference type="InterPro" id="IPR000412">
    <property type="entry name" value="ABC_2_transport"/>
</dbReference>
<evidence type="ECO:0000256" key="9">
    <source>
        <dbReference type="RuleBase" id="RU361157"/>
    </source>
</evidence>
<feature type="transmembrane region" description="Helical" evidence="9">
    <location>
        <begin position="290"/>
        <end position="312"/>
    </location>
</feature>
<evidence type="ECO:0000256" key="2">
    <source>
        <dbReference type="ARBA" id="ARBA00007783"/>
    </source>
</evidence>
<dbReference type="PANTHER" id="PTHR30413:SF8">
    <property type="entry name" value="TRANSPORT PERMEASE PROTEIN"/>
    <property type="match status" value="1"/>
</dbReference>
<dbReference type="PANTHER" id="PTHR30413">
    <property type="entry name" value="INNER MEMBRANE TRANSPORT PERMEASE"/>
    <property type="match status" value="1"/>
</dbReference>
<feature type="transmembrane region" description="Helical" evidence="9">
    <location>
        <begin position="177"/>
        <end position="199"/>
    </location>
</feature>
<evidence type="ECO:0000259" key="10">
    <source>
        <dbReference type="PROSITE" id="PS51012"/>
    </source>
</evidence>
<evidence type="ECO:0000256" key="5">
    <source>
        <dbReference type="ARBA" id="ARBA00022519"/>
    </source>
</evidence>
<dbReference type="InterPro" id="IPR047817">
    <property type="entry name" value="ABC2_TM_bact-type"/>
</dbReference>
<gene>
    <name evidence="11" type="ORF">H171_4561</name>
</gene>
<sequence length="322" mass="37098">MKKIIGIISYLLLSLGIFQLVKDSTLFITLNENPTWIFLRYMVLSCMLAFVIMFLLILYIKRKSFYPFLSKLYRFRSLLFQLVKRDFKSKYKRSVLGVLWSVLNPLLTMCVMTIVFSSIFRFDVENYPVYLLSGQLIFTLFSEITNTCMFSVLASAPLMKKVNTPKYIFPLSKAISALINFFFSTIALLIVMFATGSPIYSTILLAPLPVLYIFVFSLGIGLILAAAIVYFRDMSYLYGVLITAVTYITPLFYPISIIPDHFKWLISINPLYHFVECFRTVAIYGGVPSLWQNLVCILLALVSLISGIIIFYRQQDRFILYV</sequence>
<evidence type="ECO:0000256" key="7">
    <source>
        <dbReference type="ARBA" id="ARBA00022989"/>
    </source>
</evidence>
<dbReference type="PROSITE" id="PS51012">
    <property type="entry name" value="ABC_TM2"/>
    <property type="match status" value="1"/>
</dbReference>
<dbReference type="GO" id="GO:0015920">
    <property type="term" value="P:lipopolysaccharide transport"/>
    <property type="evidence" value="ECO:0007669"/>
    <property type="project" value="TreeGrafter"/>
</dbReference>
<feature type="transmembrane region" description="Helical" evidence="9">
    <location>
        <begin position="36"/>
        <end position="60"/>
    </location>
</feature>
<feature type="transmembrane region" description="Helical" evidence="9">
    <location>
        <begin position="136"/>
        <end position="156"/>
    </location>
</feature>
<evidence type="ECO:0000256" key="4">
    <source>
        <dbReference type="ARBA" id="ARBA00022475"/>
    </source>
</evidence>
<keyword evidence="6 9" id="KW-0812">Transmembrane</keyword>
<evidence type="ECO:0000256" key="3">
    <source>
        <dbReference type="ARBA" id="ARBA00022448"/>
    </source>
</evidence>
<dbReference type="EMBL" id="PGET01000001">
    <property type="protein sequence ID" value="PJJ30939.1"/>
    <property type="molecule type" value="Genomic_DNA"/>
</dbReference>
<protein>
    <recommendedName>
        <fullName evidence="9">Transport permease protein</fullName>
    </recommendedName>
</protein>
<keyword evidence="8 9" id="KW-0472">Membrane</keyword>
<reference evidence="11 12" key="1">
    <citation type="submission" date="2017-11" db="EMBL/GenBank/DDBJ databases">
        <title>Understudied soil microbes with underappreciated capabilities: Untangling the Clostridium saccharolyticum group.</title>
        <authorList>
            <person name="Leschine S."/>
        </authorList>
    </citation>
    <scope>NUCLEOTIDE SEQUENCE [LARGE SCALE GENOMIC DNA]</scope>
    <source>
        <strain evidence="11 12">18A</strain>
    </source>
</reference>
<comment type="similarity">
    <text evidence="2 9">Belongs to the ABC-2 integral membrane protein family.</text>
</comment>
<comment type="subcellular location">
    <subcellularLocation>
        <location evidence="1">Cell inner membrane</location>
        <topology evidence="1">Multi-pass membrane protein</topology>
    </subcellularLocation>
    <subcellularLocation>
        <location evidence="9">Cell membrane</location>
        <topology evidence="9">Multi-pass membrane protein</topology>
    </subcellularLocation>
</comment>
<dbReference type="GO" id="GO:0140359">
    <property type="term" value="F:ABC-type transporter activity"/>
    <property type="evidence" value="ECO:0007669"/>
    <property type="project" value="InterPro"/>
</dbReference>
<keyword evidence="4 9" id="KW-1003">Cell membrane</keyword>
<dbReference type="Proteomes" id="UP000231092">
    <property type="component" value="Unassembled WGS sequence"/>
</dbReference>
<comment type="caution">
    <text evidence="11">The sequence shown here is derived from an EMBL/GenBank/DDBJ whole genome shotgun (WGS) entry which is preliminary data.</text>
</comment>
<dbReference type="PRINTS" id="PR00164">
    <property type="entry name" value="ABC2TRNSPORT"/>
</dbReference>